<dbReference type="GO" id="GO:0000155">
    <property type="term" value="F:phosphorelay sensor kinase activity"/>
    <property type="evidence" value="ECO:0007669"/>
    <property type="project" value="InterPro"/>
</dbReference>
<name>A0A2T5JBG4_9SPHI</name>
<dbReference type="EC" id="2.7.13.3" evidence="2"/>
<dbReference type="PANTHER" id="PTHR43065:SF48">
    <property type="entry name" value="HISTIDINE KINASE"/>
    <property type="match status" value="1"/>
</dbReference>
<dbReference type="SUPFAM" id="SSF51206">
    <property type="entry name" value="cAMP-binding domain-like"/>
    <property type="match status" value="1"/>
</dbReference>
<organism evidence="6 7">
    <name type="scientific">Mucilaginibacter yixingensis</name>
    <dbReference type="NCBI Taxonomy" id="1295612"/>
    <lineage>
        <taxon>Bacteria</taxon>
        <taxon>Pseudomonadati</taxon>
        <taxon>Bacteroidota</taxon>
        <taxon>Sphingobacteriia</taxon>
        <taxon>Sphingobacteriales</taxon>
        <taxon>Sphingobacteriaceae</taxon>
        <taxon>Mucilaginibacter</taxon>
    </lineage>
</organism>
<proteinExistence type="predicted"/>
<dbReference type="PROSITE" id="PS50109">
    <property type="entry name" value="HIS_KIN"/>
    <property type="match status" value="1"/>
</dbReference>
<dbReference type="CDD" id="cd00082">
    <property type="entry name" value="HisKA"/>
    <property type="match status" value="1"/>
</dbReference>
<dbReference type="Pfam" id="PF00027">
    <property type="entry name" value="cNMP_binding"/>
    <property type="match status" value="1"/>
</dbReference>
<dbReference type="EMBL" id="QAOQ01000003">
    <property type="protein sequence ID" value="PTQ98207.1"/>
    <property type="molecule type" value="Genomic_DNA"/>
</dbReference>
<dbReference type="InterPro" id="IPR014710">
    <property type="entry name" value="RmlC-like_jellyroll"/>
</dbReference>
<dbReference type="Pfam" id="PF02518">
    <property type="entry name" value="HATPase_c"/>
    <property type="match status" value="1"/>
</dbReference>
<dbReference type="InterPro" id="IPR018490">
    <property type="entry name" value="cNMP-bd_dom_sf"/>
</dbReference>
<evidence type="ECO:0000256" key="1">
    <source>
        <dbReference type="ARBA" id="ARBA00000085"/>
    </source>
</evidence>
<dbReference type="InterPro" id="IPR004358">
    <property type="entry name" value="Sig_transdc_His_kin-like_C"/>
</dbReference>
<comment type="caution">
    <text evidence="6">The sequence shown here is derived from an EMBL/GenBank/DDBJ whole genome shotgun (WGS) entry which is preliminary data.</text>
</comment>
<evidence type="ECO:0000313" key="7">
    <source>
        <dbReference type="Proteomes" id="UP000244168"/>
    </source>
</evidence>
<dbReference type="Gene3D" id="1.10.287.130">
    <property type="match status" value="1"/>
</dbReference>
<dbReference type="PRINTS" id="PR00344">
    <property type="entry name" value="BCTRLSENSOR"/>
</dbReference>
<protein>
    <recommendedName>
        <fullName evidence="2">histidine kinase</fullName>
        <ecNumber evidence="2">2.7.13.3</ecNumber>
    </recommendedName>
</protein>
<reference evidence="6 7" key="1">
    <citation type="submission" date="2018-04" db="EMBL/GenBank/DDBJ databases">
        <title>Genomic Encyclopedia of Archaeal and Bacterial Type Strains, Phase II (KMG-II): from individual species to whole genera.</title>
        <authorList>
            <person name="Goeker M."/>
        </authorList>
    </citation>
    <scope>NUCLEOTIDE SEQUENCE [LARGE SCALE GENOMIC DNA]</scope>
    <source>
        <strain evidence="6 7">DSM 26809</strain>
    </source>
</reference>
<dbReference type="InterPro" id="IPR036097">
    <property type="entry name" value="HisK_dim/P_sf"/>
</dbReference>
<dbReference type="SUPFAM" id="SSF55874">
    <property type="entry name" value="ATPase domain of HSP90 chaperone/DNA topoisomerase II/histidine kinase"/>
    <property type="match status" value="1"/>
</dbReference>
<evidence type="ECO:0000259" key="5">
    <source>
        <dbReference type="PROSITE" id="PS50109"/>
    </source>
</evidence>
<evidence type="ECO:0000256" key="2">
    <source>
        <dbReference type="ARBA" id="ARBA00012438"/>
    </source>
</evidence>
<keyword evidence="3" id="KW-0597">Phosphoprotein</keyword>
<feature type="domain" description="Histidine kinase" evidence="5">
    <location>
        <begin position="290"/>
        <end position="465"/>
    </location>
</feature>
<dbReference type="InterPro" id="IPR003594">
    <property type="entry name" value="HATPase_dom"/>
</dbReference>
<dbReference type="Proteomes" id="UP000244168">
    <property type="component" value="Unassembled WGS sequence"/>
</dbReference>
<dbReference type="SUPFAM" id="SSF47384">
    <property type="entry name" value="Homodimeric domain of signal transducing histidine kinase"/>
    <property type="match status" value="1"/>
</dbReference>
<accession>A0A2T5JBG4</accession>
<dbReference type="AlphaFoldDB" id="A0A2T5JBG4"/>
<dbReference type="CDD" id="cd00038">
    <property type="entry name" value="CAP_ED"/>
    <property type="match status" value="1"/>
</dbReference>
<evidence type="ECO:0000259" key="4">
    <source>
        <dbReference type="PROSITE" id="PS50042"/>
    </source>
</evidence>
<comment type="catalytic activity">
    <reaction evidence="1">
        <text>ATP + protein L-histidine = ADP + protein N-phospho-L-histidine.</text>
        <dbReference type="EC" id="2.7.13.3"/>
    </reaction>
</comment>
<dbReference type="OrthoDB" id="9806995at2"/>
<keyword evidence="7" id="KW-1185">Reference proteome</keyword>
<dbReference type="SMART" id="SM00387">
    <property type="entry name" value="HATPase_c"/>
    <property type="match status" value="1"/>
</dbReference>
<dbReference type="InterPro" id="IPR003661">
    <property type="entry name" value="HisK_dim/P_dom"/>
</dbReference>
<dbReference type="PANTHER" id="PTHR43065">
    <property type="entry name" value="SENSOR HISTIDINE KINASE"/>
    <property type="match status" value="1"/>
</dbReference>
<dbReference type="Gene3D" id="2.60.120.10">
    <property type="entry name" value="Jelly Rolls"/>
    <property type="match status" value="1"/>
</dbReference>
<gene>
    <name evidence="6" type="ORF">C8P68_103368</name>
</gene>
<dbReference type="RefSeq" id="WP_107828386.1">
    <property type="nucleotide sequence ID" value="NZ_CP160205.1"/>
</dbReference>
<sequence>MPQITVDRLQAVEALHEVPPEQLEWMIAAGKARQIAAGEILFNMDAALDKTYFLLEGKVRLGLIQKKNFKEAAIMEPGAVMGYLPFSRGKTAVVNAECIKDCLVLEVPADEIRKAIRLHFELTEALVHVMTNRVRMYTTQQQQIEKMAALGKLSAGLAHELNNPVASIIRNAAFLLDKLDHFAEMFEQLAALCIDPEQVKELEHKVTALLKQPERPALSMMERAELEDELSMQLESYQIADYCLVETLADCGFQPDEITSVTDLVPPESVETVLGWVNHQLNVRKTVKDIKEASERISGLVTAIKGFSHMDQGTDKQAVDIHAGLENTLIIMEYKLRKSKIEVIREFDQGLPRVMAVVGEMNQVWTNIIDNAIDAMETNGTGKLTIKTGKDARNVYVQISDNGPGIPEDIQTRIYDPFFTTKEVGKGTGLGLDVVMRIVTQHRGAIKLKTSDQGTTFFICLPVQDNLNQHLSV</sequence>
<evidence type="ECO:0000313" key="6">
    <source>
        <dbReference type="EMBL" id="PTQ98207.1"/>
    </source>
</evidence>
<dbReference type="InterPro" id="IPR000595">
    <property type="entry name" value="cNMP-bd_dom"/>
</dbReference>
<feature type="domain" description="Cyclic nucleotide-binding" evidence="4">
    <location>
        <begin position="14"/>
        <end position="116"/>
    </location>
</feature>
<dbReference type="InterPro" id="IPR005467">
    <property type="entry name" value="His_kinase_dom"/>
</dbReference>
<dbReference type="InterPro" id="IPR036890">
    <property type="entry name" value="HATPase_C_sf"/>
</dbReference>
<dbReference type="PROSITE" id="PS50042">
    <property type="entry name" value="CNMP_BINDING_3"/>
    <property type="match status" value="1"/>
</dbReference>
<evidence type="ECO:0000256" key="3">
    <source>
        <dbReference type="ARBA" id="ARBA00022553"/>
    </source>
</evidence>
<dbReference type="Gene3D" id="3.30.565.10">
    <property type="entry name" value="Histidine kinase-like ATPase, C-terminal domain"/>
    <property type="match status" value="1"/>
</dbReference>